<evidence type="ECO:0000256" key="4">
    <source>
        <dbReference type="ARBA" id="ARBA00022741"/>
    </source>
</evidence>
<keyword evidence="4 13" id="KW-0547">Nucleotide-binding</keyword>
<dbReference type="GO" id="GO:0009117">
    <property type="term" value="P:nucleotide metabolic process"/>
    <property type="evidence" value="ECO:0007669"/>
    <property type="project" value="UniProtKB-KW"/>
</dbReference>
<keyword evidence="13" id="KW-0539">Nucleus</keyword>
<dbReference type="AlphaFoldDB" id="A0A5N7BK90"/>
<evidence type="ECO:0000256" key="2">
    <source>
        <dbReference type="ARBA" id="ARBA00022490"/>
    </source>
</evidence>
<comment type="catalytic activity">
    <reaction evidence="13">
        <text>XTP + H2O = XMP + diphosphate + H(+)</text>
        <dbReference type="Rhea" id="RHEA:28610"/>
        <dbReference type="ChEBI" id="CHEBI:15377"/>
        <dbReference type="ChEBI" id="CHEBI:15378"/>
        <dbReference type="ChEBI" id="CHEBI:33019"/>
        <dbReference type="ChEBI" id="CHEBI:57464"/>
        <dbReference type="ChEBI" id="CHEBI:61314"/>
        <dbReference type="EC" id="3.6.1.66"/>
    </reaction>
</comment>
<dbReference type="PANTHER" id="PTHR11067">
    <property type="entry name" value="INOSINE TRIPHOSPHATE PYROPHOSPHATASE/HAM1 PROTEIN"/>
    <property type="match status" value="1"/>
</dbReference>
<name>A0A5N7BK90_9EURO</name>
<dbReference type="CDD" id="cd00515">
    <property type="entry name" value="HAM1"/>
    <property type="match status" value="1"/>
</dbReference>
<feature type="binding site" evidence="13">
    <location>
        <position position="183"/>
    </location>
    <ligand>
        <name>ITP</name>
        <dbReference type="ChEBI" id="CHEBI:61402"/>
    </ligand>
</feature>
<evidence type="ECO:0000256" key="13">
    <source>
        <dbReference type="HAMAP-Rule" id="MF_03148"/>
    </source>
</evidence>
<feature type="binding site" evidence="13">
    <location>
        <begin position="11"/>
        <end position="16"/>
    </location>
    <ligand>
        <name>ITP</name>
        <dbReference type="ChEBI" id="CHEBI:61402"/>
    </ligand>
</feature>
<dbReference type="InterPro" id="IPR002637">
    <property type="entry name" value="RdgB/HAM1"/>
</dbReference>
<feature type="binding site" evidence="13">
    <location>
        <begin position="67"/>
        <end position="68"/>
    </location>
    <ligand>
        <name>ITP</name>
        <dbReference type="ChEBI" id="CHEBI:61402"/>
    </ligand>
</feature>
<dbReference type="GO" id="GO:0005737">
    <property type="term" value="C:cytoplasm"/>
    <property type="evidence" value="ECO:0007669"/>
    <property type="project" value="UniProtKB-SubCell"/>
</dbReference>
<evidence type="ECO:0000256" key="1">
    <source>
        <dbReference type="ARBA" id="ARBA00008023"/>
    </source>
</evidence>
<dbReference type="OrthoDB" id="6288734at2759"/>
<keyword evidence="6 13" id="KW-0460">Magnesium</keyword>
<evidence type="ECO:0000256" key="7">
    <source>
        <dbReference type="ARBA" id="ARBA00023080"/>
    </source>
</evidence>
<feature type="binding site" evidence="13">
    <location>
        <position position="39"/>
    </location>
    <ligand>
        <name>Mg(2+)</name>
        <dbReference type="ChEBI" id="CHEBI:18420"/>
    </ligand>
</feature>
<dbReference type="PANTHER" id="PTHR11067:SF9">
    <property type="entry name" value="INOSINE TRIPHOSPHATE PYROPHOSPHATASE"/>
    <property type="match status" value="1"/>
</dbReference>
<dbReference type="SUPFAM" id="SSF52972">
    <property type="entry name" value="ITPase-like"/>
    <property type="match status" value="1"/>
</dbReference>
<evidence type="ECO:0000256" key="9">
    <source>
        <dbReference type="ARBA" id="ARBA00054940"/>
    </source>
</evidence>
<dbReference type="GO" id="GO:0036220">
    <property type="term" value="F:ITP diphosphatase activity"/>
    <property type="evidence" value="ECO:0007669"/>
    <property type="project" value="UniProtKB-UniRule"/>
</dbReference>
<dbReference type="Proteomes" id="UP000326198">
    <property type="component" value="Unassembled WGS sequence"/>
</dbReference>
<evidence type="ECO:0000256" key="11">
    <source>
        <dbReference type="ARBA" id="ARBA00093255"/>
    </source>
</evidence>
<evidence type="ECO:0000256" key="8">
    <source>
        <dbReference type="ARBA" id="ARBA00023211"/>
    </source>
</evidence>
<dbReference type="InterPro" id="IPR027502">
    <property type="entry name" value="ITPase"/>
</dbReference>
<evidence type="ECO:0000256" key="3">
    <source>
        <dbReference type="ARBA" id="ARBA00022723"/>
    </source>
</evidence>
<evidence type="ECO:0000313" key="15">
    <source>
        <dbReference type="Proteomes" id="UP000326198"/>
    </source>
</evidence>
<keyword evidence="2 13" id="KW-0963">Cytoplasm</keyword>
<evidence type="ECO:0000256" key="6">
    <source>
        <dbReference type="ARBA" id="ARBA00022842"/>
    </source>
</evidence>
<keyword evidence="8 13" id="KW-0464">Manganese</keyword>
<dbReference type="Gene3D" id="3.90.950.10">
    <property type="match status" value="1"/>
</dbReference>
<reference evidence="14 15" key="1">
    <citation type="submission" date="2019-04" db="EMBL/GenBank/DDBJ databases">
        <title>Friends and foes A comparative genomics studyof 23 Aspergillus species from section Flavi.</title>
        <authorList>
            <consortium name="DOE Joint Genome Institute"/>
            <person name="Kjaerbolling I."/>
            <person name="Vesth T."/>
            <person name="Frisvad J.C."/>
            <person name="Nybo J.L."/>
            <person name="Theobald S."/>
            <person name="Kildgaard S."/>
            <person name="Isbrandt T."/>
            <person name="Kuo A."/>
            <person name="Sato A."/>
            <person name="Lyhne E.K."/>
            <person name="Kogle M.E."/>
            <person name="Wiebenga A."/>
            <person name="Kun R.S."/>
            <person name="Lubbers R.J."/>
            <person name="Makela M.R."/>
            <person name="Barry K."/>
            <person name="Chovatia M."/>
            <person name="Clum A."/>
            <person name="Daum C."/>
            <person name="Haridas S."/>
            <person name="He G."/>
            <person name="LaButti K."/>
            <person name="Lipzen A."/>
            <person name="Mondo S."/>
            <person name="Riley R."/>
            <person name="Salamov A."/>
            <person name="Simmons B.A."/>
            <person name="Magnuson J.K."/>
            <person name="Henrissat B."/>
            <person name="Mortensen U.H."/>
            <person name="Larsen T.O."/>
            <person name="Devries R.P."/>
            <person name="Grigoriev I.V."/>
            <person name="Machida M."/>
            <person name="Baker S.E."/>
            <person name="Andersen M.R."/>
        </authorList>
    </citation>
    <scope>NUCLEOTIDE SEQUENCE [LARGE SCALE GENOMIC DNA]</scope>
    <source>
        <strain evidence="14 15">IBT 29228</strain>
    </source>
</reference>
<gene>
    <name evidence="14" type="ORF">BDV26DRAFT_288884</name>
</gene>
<accession>A0A5N7BK90</accession>
<dbReference type="GO" id="GO:0000166">
    <property type="term" value="F:nucleotide binding"/>
    <property type="evidence" value="ECO:0007669"/>
    <property type="project" value="UniProtKB-KW"/>
</dbReference>
<dbReference type="HAMAP" id="MF_03148">
    <property type="entry name" value="HAM1_NTPase"/>
    <property type="match status" value="1"/>
</dbReference>
<dbReference type="InterPro" id="IPR029001">
    <property type="entry name" value="ITPase-like_fam"/>
</dbReference>
<dbReference type="FunFam" id="3.90.950.10:FF:000003">
    <property type="entry name" value="Inosine triphosphate pyrophosphatase"/>
    <property type="match status" value="1"/>
</dbReference>
<dbReference type="GO" id="GO:0046872">
    <property type="term" value="F:metal ion binding"/>
    <property type="evidence" value="ECO:0007669"/>
    <property type="project" value="UniProtKB-KW"/>
</dbReference>
<feature type="binding site" evidence="13">
    <location>
        <begin position="188"/>
        <end position="189"/>
    </location>
    <ligand>
        <name>ITP</name>
        <dbReference type="ChEBI" id="CHEBI:61402"/>
    </ligand>
</feature>
<dbReference type="Pfam" id="PF01725">
    <property type="entry name" value="Ham1p_like"/>
    <property type="match status" value="1"/>
</dbReference>
<protein>
    <recommendedName>
        <fullName evidence="13">Inosine triphosphate pyrophosphatase</fullName>
        <shortName evidence="13">ITPase</shortName>
        <shortName evidence="13">Inosine triphosphatase</shortName>
        <ecNumber evidence="13">3.6.1.66</ecNumber>
    </recommendedName>
    <alternativeName>
        <fullName evidence="13">Non-canonical purine NTP pyrophosphatase</fullName>
    </alternativeName>
    <alternativeName>
        <fullName evidence="13">Non-standard purine NTP pyrophosphatase</fullName>
    </alternativeName>
    <alternativeName>
        <fullName evidence="13">Nucleoside-triphosphate diphosphatase</fullName>
    </alternativeName>
    <alternativeName>
        <fullName evidence="13">Nucleoside-triphosphate pyrophosphatase</fullName>
        <shortName evidence="13">NTPase</shortName>
    </alternativeName>
    <alternativeName>
        <fullName evidence="13">XTP/dITP diphosphatase</fullName>
    </alternativeName>
</protein>
<evidence type="ECO:0000256" key="5">
    <source>
        <dbReference type="ARBA" id="ARBA00022801"/>
    </source>
</evidence>
<sequence>MTTLKKLNFITGNKNKLAEVRAILGNTINVDNQGLDIPEIQGTIEEIAREKCKRAAEVIDGPVLTEDTALEFHALKGLPGPYIKSFLGALGHEGLNKMLDSFDDKSADAICTFAFCHGPGSEPILFQGRTKGVIVRPRGPSNFGTQIFLLLHPRSPAYTISLGWDPIFEYEGKTYAEMDKEEKNQISHRYKALEKLQHWLVQENS</sequence>
<comment type="catalytic activity">
    <reaction evidence="12">
        <text>N(6)-hydroxy-dATP + H2O = N(6)-hydroxy-dAMP + diphosphate + H(+)</text>
        <dbReference type="Rhea" id="RHEA:83971"/>
        <dbReference type="ChEBI" id="CHEBI:15377"/>
        <dbReference type="ChEBI" id="CHEBI:15378"/>
        <dbReference type="ChEBI" id="CHEBI:33019"/>
        <dbReference type="ChEBI" id="CHEBI:233529"/>
        <dbReference type="ChEBI" id="CHEBI:233530"/>
    </reaction>
    <physiologicalReaction direction="left-to-right" evidence="12">
        <dbReference type="Rhea" id="RHEA:83972"/>
    </physiologicalReaction>
</comment>
<comment type="similarity">
    <text evidence="1 13">Belongs to the HAM1 NTPase family.</text>
</comment>
<evidence type="ECO:0000256" key="12">
    <source>
        <dbReference type="ARBA" id="ARBA00093271"/>
    </source>
</evidence>
<comment type="caution">
    <text evidence="13">Lacks conserved residue(s) required for the propagation of feature annotation.</text>
</comment>
<dbReference type="GO" id="GO:0036222">
    <property type="term" value="F:XTP diphosphatase activity"/>
    <property type="evidence" value="ECO:0007669"/>
    <property type="project" value="UniProtKB-UniRule"/>
</dbReference>
<keyword evidence="3 13" id="KW-0479">Metal-binding</keyword>
<keyword evidence="15" id="KW-1185">Reference proteome</keyword>
<evidence type="ECO:0000256" key="10">
    <source>
        <dbReference type="ARBA" id="ARBA00093218"/>
    </source>
</evidence>
<comment type="cofactor">
    <cofactor evidence="13">
        <name>Mg(2+)</name>
        <dbReference type="ChEBI" id="CHEBI:18420"/>
    </cofactor>
    <cofactor evidence="13">
        <name>Mn(2+)</name>
        <dbReference type="ChEBI" id="CHEBI:29035"/>
    </cofactor>
    <text evidence="13">Binds 1 divalent metal cation per subunit; can use either Mg(2+) or Mn(2+).</text>
</comment>
<feature type="binding site" evidence="13">
    <location>
        <position position="67"/>
    </location>
    <ligand>
        <name>Mg(2+)</name>
        <dbReference type="ChEBI" id="CHEBI:18420"/>
    </ligand>
</feature>
<comment type="function">
    <text evidence="13">Pyrophosphatase that hydrolyzes non-canonical purine nucleotides such as inosine triphosphate (ITP), deoxyinosine triphosphate (dITP) or xanthosine 5'-triphosphate (XTP) to their respective monophosphate derivatives. The enzyme does not distinguish between the deoxy- and ribose forms. Probably excludes non-canonical purines from RNA and DNA precursor pools, thus preventing their incorporation into RNA and DNA and avoiding chromosomal lesions.</text>
</comment>
<feature type="binding site" evidence="13">
    <location>
        <position position="51"/>
    </location>
    <ligand>
        <name>ITP</name>
        <dbReference type="ChEBI" id="CHEBI:61402"/>
    </ligand>
</feature>
<proteinExistence type="inferred from homology"/>
<comment type="subcellular location">
    <subcellularLocation>
        <location evidence="13">Cytoplasm</location>
    </subcellularLocation>
    <subcellularLocation>
        <location evidence="13">Nucleus</location>
    </subcellularLocation>
</comment>
<organism evidence="14 15">
    <name type="scientific">Aspergillus bertholletiae</name>
    <dbReference type="NCBI Taxonomy" id="1226010"/>
    <lineage>
        <taxon>Eukaryota</taxon>
        <taxon>Fungi</taxon>
        <taxon>Dikarya</taxon>
        <taxon>Ascomycota</taxon>
        <taxon>Pezizomycotina</taxon>
        <taxon>Eurotiomycetes</taxon>
        <taxon>Eurotiomycetidae</taxon>
        <taxon>Eurotiales</taxon>
        <taxon>Aspergillaceae</taxon>
        <taxon>Aspergillus</taxon>
        <taxon>Aspergillus subgen. Circumdati</taxon>
    </lineage>
</organism>
<keyword evidence="5 13" id="KW-0378">Hydrolase</keyword>
<dbReference type="EC" id="3.6.1.66" evidence="13"/>
<evidence type="ECO:0000313" key="14">
    <source>
        <dbReference type="EMBL" id="KAE8382138.1"/>
    </source>
</evidence>
<dbReference type="GO" id="GO:0009204">
    <property type="term" value="P:deoxyribonucleoside triphosphate catabolic process"/>
    <property type="evidence" value="ECO:0007669"/>
    <property type="project" value="UniProtKB-UniRule"/>
</dbReference>
<dbReference type="GO" id="GO:0035870">
    <property type="term" value="F:dITP diphosphatase activity"/>
    <property type="evidence" value="ECO:0007669"/>
    <property type="project" value="UniProtKB-UniRule"/>
</dbReference>
<comment type="catalytic activity">
    <reaction evidence="10">
        <text>ITP + H2O = IMP + diphosphate + H(+)</text>
        <dbReference type="Rhea" id="RHEA:29399"/>
        <dbReference type="ChEBI" id="CHEBI:15377"/>
        <dbReference type="ChEBI" id="CHEBI:15378"/>
        <dbReference type="ChEBI" id="CHEBI:33019"/>
        <dbReference type="ChEBI" id="CHEBI:58053"/>
        <dbReference type="ChEBI" id="CHEBI:61402"/>
        <dbReference type="EC" id="3.6.1.66"/>
    </reaction>
    <physiologicalReaction direction="left-to-right" evidence="10">
        <dbReference type="Rhea" id="RHEA:29400"/>
    </physiologicalReaction>
</comment>
<comment type="subunit">
    <text evidence="13">Homodimer.</text>
</comment>
<comment type="function">
    <text evidence="9">Pyrophosphatase that hydrolyzes the non-canonical purine nucleotides inosine triphosphate (ITP), deoxyinosine triphosphate (dITP) as well as 2'-deoxy-N-6-hydroxylaminopurine triphosphate (dHAPTP) and xanthosine 5'-triphosphate (XTP) to their respective monophosphate derivatives. The enzyme does not distinguish between the deoxy- and ribose forms. Probably excludes non-canonical purines from RNA and DNA precursor pools, thus preventing their incorporation into RNA and DNA and avoiding chromosomal lesions.</text>
</comment>
<comment type="catalytic activity">
    <reaction evidence="11">
        <text>dITP + H2O = dIMP + diphosphate + H(+)</text>
        <dbReference type="Rhea" id="RHEA:28342"/>
        <dbReference type="ChEBI" id="CHEBI:15377"/>
        <dbReference type="ChEBI" id="CHEBI:15378"/>
        <dbReference type="ChEBI" id="CHEBI:33019"/>
        <dbReference type="ChEBI" id="CHEBI:61194"/>
        <dbReference type="ChEBI" id="CHEBI:61382"/>
        <dbReference type="EC" id="3.6.1.66"/>
    </reaction>
    <physiologicalReaction direction="left-to-right" evidence="11">
        <dbReference type="Rhea" id="RHEA:28343"/>
    </physiologicalReaction>
</comment>
<keyword evidence="7 13" id="KW-0546">Nucleotide metabolism</keyword>
<dbReference type="EMBL" id="ML736165">
    <property type="protein sequence ID" value="KAE8382138.1"/>
    <property type="molecule type" value="Genomic_DNA"/>
</dbReference>
<dbReference type="GO" id="GO:0005634">
    <property type="term" value="C:nucleus"/>
    <property type="evidence" value="ECO:0007669"/>
    <property type="project" value="UniProtKB-SubCell"/>
</dbReference>